<dbReference type="EMBL" id="MU250546">
    <property type="protein sequence ID" value="KAG7443229.1"/>
    <property type="molecule type" value="Genomic_DNA"/>
</dbReference>
<evidence type="ECO:0000313" key="2">
    <source>
        <dbReference type="Proteomes" id="UP000812287"/>
    </source>
</evidence>
<proteinExistence type="predicted"/>
<protein>
    <submittedName>
        <fullName evidence="1">Uncharacterized protein</fullName>
    </submittedName>
</protein>
<keyword evidence="2" id="KW-1185">Reference proteome</keyword>
<dbReference type="Proteomes" id="UP000812287">
    <property type="component" value="Unassembled WGS sequence"/>
</dbReference>
<sequence>MPTIVLILASMARAGHRCPFWMRIKGMTTWVVNEGIMEGRPLMRISISSVWGRVHDHRIHRPTGVVQTQRNSSAEKTQKRLYELGCLERPRE</sequence>
<evidence type="ECO:0000313" key="1">
    <source>
        <dbReference type="EMBL" id="KAG7443229.1"/>
    </source>
</evidence>
<dbReference type="AlphaFoldDB" id="A0A9P7VM50"/>
<gene>
    <name evidence="1" type="ORF">BT62DRAFT_336819</name>
</gene>
<dbReference type="RefSeq" id="XP_043036729.1">
    <property type="nucleotide sequence ID" value="XM_043180547.1"/>
</dbReference>
<accession>A0A9P7VM50</accession>
<comment type="caution">
    <text evidence="1">The sequence shown here is derived from an EMBL/GenBank/DDBJ whole genome shotgun (WGS) entry which is preliminary data.</text>
</comment>
<reference evidence="1" key="1">
    <citation type="submission" date="2020-11" db="EMBL/GenBank/DDBJ databases">
        <title>Adaptations for nitrogen fixation in a non-lichenized fungal sporocarp promotes dispersal by wood-feeding termites.</title>
        <authorList>
            <consortium name="DOE Joint Genome Institute"/>
            <person name="Koch R.A."/>
            <person name="Yoon G."/>
            <person name="Arayal U."/>
            <person name="Lail K."/>
            <person name="Amirebrahimi M."/>
            <person name="Labutti K."/>
            <person name="Lipzen A."/>
            <person name="Riley R."/>
            <person name="Barry K."/>
            <person name="Henrissat B."/>
            <person name="Grigoriev I.V."/>
            <person name="Herr J.R."/>
            <person name="Aime M.C."/>
        </authorList>
    </citation>
    <scope>NUCLEOTIDE SEQUENCE</scope>
    <source>
        <strain evidence="1">MCA 3950</strain>
    </source>
</reference>
<name>A0A9P7VM50_9AGAR</name>
<dbReference type="GeneID" id="66102843"/>
<organism evidence="1 2">
    <name type="scientific">Guyanagaster necrorhizus</name>
    <dbReference type="NCBI Taxonomy" id="856835"/>
    <lineage>
        <taxon>Eukaryota</taxon>
        <taxon>Fungi</taxon>
        <taxon>Dikarya</taxon>
        <taxon>Basidiomycota</taxon>
        <taxon>Agaricomycotina</taxon>
        <taxon>Agaricomycetes</taxon>
        <taxon>Agaricomycetidae</taxon>
        <taxon>Agaricales</taxon>
        <taxon>Marasmiineae</taxon>
        <taxon>Physalacriaceae</taxon>
        <taxon>Guyanagaster</taxon>
    </lineage>
</organism>